<feature type="compositionally biased region" description="Polar residues" evidence="1">
    <location>
        <begin position="118"/>
        <end position="127"/>
    </location>
</feature>
<name>U1MT41_9EURY</name>
<reference evidence="2 3" key="1">
    <citation type="journal article" date="2013" name="PLoS ONE">
        <title>Assembly-driven community genomics of a hypersaline microbial ecosystem.</title>
        <authorList>
            <person name="Podell S."/>
            <person name="Ugalde J.A."/>
            <person name="Narasingarao P."/>
            <person name="Banfield J.F."/>
            <person name="Heidelberg K.B."/>
            <person name="Allen E.E."/>
        </authorList>
    </citation>
    <scope>NUCLEOTIDE SEQUENCE [LARGE SCALE GENOMIC DNA]</scope>
    <source>
        <strain evidence="3">J07HQW1</strain>
    </source>
</reference>
<dbReference type="Proteomes" id="UP000030649">
    <property type="component" value="Unassembled WGS sequence"/>
</dbReference>
<organism evidence="2 3">
    <name type="scientific">Haloquadratum walsbyi J07HQW1</name>
    <dbReference type="NCBI Taxonomy" id="1238424"/>
    <lineage>
        <taxon>Archaea</taxon>
        <taxon>Methanobacteriati</taxon>
        <taxon>Methanobacteriota</taxon>
        <taxon>Stenosarchaea group</taxon>
        <taxon>Halobacteria</taxon>
        <taxon>Halobacteriales</taxon>
        <taxon>Haloferacaceae</taxon>
        <taxon>Haloquadratum</taxon>
    </lineage>
</organism>
<proteinExistence type="predicted"/>
<dbReference type="EMBL" id="KE356560">
    <property type="protein sequence ID" value="ERG93384.1"/>
    <property type="molecule type" value="Genomic_DNA"/>
</dbReference>
<evidence type="ECO:0000313" key="2">
    <source>
        <dbReference type="EMBL" id="ERG93384.1"/>
    </source>
</evidence>
<dbReference type="AlphaFoldDB" id="U1MT41"/>
<gene>
    <name evidence="2" type="ORF">J07HQW1_03445</name>
</gene>
<protein>
    <submittedName>
        <fullName evidence="2">Transposase</fullName>
    </submittedName>
</protein>
<accession>U1MT41</accession>
<sequence>MDHNTGDNRFVRLRLEKIGWFTIRTNRDVPPADEIDEVILKKETTGEWYVSLVTTVEEIPEKPALSEIEPENCVCVDLGITSYIHTSKNLSVDALDLSDEYDRYAREQRKLDRKEHASSSGRTNAER</sequence>
<dbReference type="HOGENOM" id="CLU_162435_0_0_2"/>
<feature type="region of interest" description="Disordered" evidence="1">
    <location>
        <begin position="108"/>
        <end position="127"/>
    </location>
</feature>
<evidence type="ECO:0000313" key="3">
    <source>
        <dbReference type="Proteomes" id="UP000030649"/>
    </source>
</evidence>
<feature type="compositionally biased region" description="Basic and acidic residues" evidence="1">
    <location>
        <begin position="108"/>
        <end position="117"/>
    </location>
</feature>
<evidence type="ECO:0000256" key="1">
    <source>
        <dbReference type="SAM" id="MobiDB-lite"/>
    </source>
</evidence>